<name>A0A517SX15_9BACT</name>
<sequence>MKILIQGGHVIDPASGVDEVRDLWIDGKQIAAMDSFTAQQADRCIDASGCVVMAGGIDLHTHIGGGKLSIARMLLQDQIDAETRQHAIAAAEYEVLPSAGVTAQRYLAMGYTAGFEPAMIPCNARAAHAEMADMPGLTTGGFCLLGNDDLLLRLISESAPQALINDYVAWMVTATRSLAVKVVNAGGINAFKFGQRELDVDQVHPRYGITPADVIRTLARAVSEIGLVHPLHVHCSNLGVPGNIRSTLATIQAADGFPIHLTHAQFHSYDDSSDHGMSSAAVQLAEALNQHPNVTIDVGQVMFGQTVTVSADAAHQFANRLHATPKKSAIVDVECEAGCGVVPFRYRRKQYVNALQWAIGLELFLMIDDPSRVFLTTDHPNGAPFTAYPHLIGLLADRSLRETALAELHPDAKAASSLSGIEREYGLHELAVMTRSAPANILGLKDHGRLSQGAAADVVVYQRQDNLEAMFRSPQSVLAQGAVVASAGTDGETRLDYAAASRLQHRAIHASLDFDSANVDQLRQRYNERSTFDMQHLWISDDQWAEFLQGSPIEASTRRRTA</sequence>
<dbReference type="InterPro" id="IPR050378">
    <property type="entry name" value="Metallo-dep_Hydrolases_sf"/>
</dbReference>
<dbReference type="InterPro" id="IPR013108">
    <property type="entry name" value="Amidohydro_3"/>
</dbReference>
<evidence type="ECO:0000313" key="3">
    <source>
        <dbReference type="Proteomes" id="UP000315003"/>
    </source>
</evidence>
<dbReference type="InterPro" id="IPR012027">
    <property type="entry name" value="Formylmethanofuran_DH_asu"/>
</dbReference>
<evidence type="ECO:0000313" key="2">
    <source>
        <dbReference type="EMBL" id="QDT60685.1"/>
    </source>
</evidence>
<dbReference type="PANTHER" id="PTHR11647">
    <property type="entry name" value="HYDRANTOINASE/DIHYDROPYRIMIDINASE FAMILY MEMBER"/>
    <property type="match status" value="1"/>
</dbReference>
<dbReference type="RefSeq" id="WP_145273745.1">
    <property type="nucleotide sequence ID" value="NZ_CP036272.1"/>
</dbReference>
<organism evidence="2 3">
    <name type="scientific">Stieleria bergensis</name>
    <dbReference type="NCBI Taxonomy" id="2528025"/>
    <lineage>
        <taxon>Bacteria</taxon>
        <taxon>Pseudomonadati</taxon>
        <taxon>Planctomycetota</taxon>
        <taxon>Planctomycetia</taxon>
        <taxon>Pirellulales</taxon>
        <taxon>Pirellulaceae</taxon>
        <taxon>Stieleria</taxon>
    </lineage>
</organism>
<dbReference type="GO" id="GO:0016810">
    <property type="term" value="F:hydrolase activity, acting on carbon-nitrogen (but not peptide) bonds"/>
    <property type="evidence" value="ECO:0007669"/>
    <property type="project" value="InterPro"/>
</dbReference>
<accession>A0A517SX15</accession>
<dbReference type="Gene3D" id="2.30.40.10">
    <property type="entry name" value="Urease, subunit C, domain 1"/>
    <property type="match status" value="1"/>
</dbReference>
<gene>
    <name evidence="2" type="primary">fhcA</name>
    <name evidence="2" type="ORF">SV7mr_32110</name>
</gene>
<dbReference type="AlphaFoldDB" id="A0A517SX15"/>
<dbReference type="GO" id="GO:0016740">
    <property type="term" value="F:transferase activity"/>
    <property type="evidence" value="ECO:0007669"/>
    <property type="project" value="UniProtKB-KW"/>
</dbReference>
<keyword evidence="3" id="KW-1185">Reference proteome</keyword>
<dbReference type="PIRSF" id="PIRSF006453">
    <property type="entry name" value="FwdA"/>
    <property type="match status" value="1"/>
</dbReference>
<dbReference type="NCBIfam" id="TIGR03121">
    <property type="entry name" value="one_C_dehyd_A"/>
    <property type="match status" value="1"/>
</dbReference>
<feature type="domain" description="Amidohydrolase 3" evidence="1">
    <location>
        <begin position="44"/>
        <end position="468"/>
    </location>
</feature>
<dbReference type="SUPFAM" id="SSF51338">
    <property type="entry name" value="Composite domain of metallo-dependent hydrolases"/>
    <property type="match status" value="1"/>
</dbReference>
<dbReference type="EMBL" id="CP036272">
    <property type="protein sequence ID" value="QDT60685.1"/>
    <property type="molecule type" value="Genomic_DNA"/>
</dbReference>
<dbReference type="Pfam" id="PF07969">
    <property type="entry name" value="Amidohydro_3"/>
    <property type="match status" value="1"/>
</dbReference>
<dbReference type="Proteomes" id="UP000315003">
    <property type="component" value="Chromosome"/>
</dbReference>
<reference evidence="2 3" key="1">
    <citation type="submission" date="2019-02" db="EMBL/GenBank/DDBJ databases">
        <title>Deep-cultivation of Planctomycetes and their phenomic and genomic characterization uncovers novel biology.</title>
        <authorList>
            <person name="Wiegand S."/>
            <person name="Jogler M."/>
            <person name="Boedeker C."/>
            <person name="Pinto D."/>
            <person name="Vollmers J."/>
            <person name="Rivas-Marin E."/>
            <person name="Kohn T."/>
            <person name="Peeters S.H."/>
            <person name="Heuer A."/>
            <person name="Rast P."/>
            <person name="Oberbeckmann S."/>
            <person name="Bunk B."/>
            <person name="Jeske O."/>
            <person name="Meyerdierks A."/>
            <person name="Storesund J.E."/>
            <person name="Kallscheuer N."/>
            <person name="Luecker S."/>
            <person name="Lage O.M."/>
            <person name="Pohl T."/>
            <person name="Merkel B.J."/>
            <person name="Hornburger P."/>
            <person name="Mueller R.-W."/>
            <person name="Bruemmer F."/>
            <person name="Labrenz M."/>
            <person name="Spormann A.M."/>
            <person name="Op den Camp H."/>
            <person name="Overmann J."/>
            <person name="Amann R."/>
            <person name="Jetten M.S.M."/>
            <person name="Mascher T."/>
            <person name="Medema M.H."/>
            <person name="Devos D.P."/>
            <person name="Kaster A.-K."/>
            <person name="Ovreas L."/>
            <person name="Rohde M."/>
            <person name="Galperin M.Y."/>
            <person name="Jogler C."/>
        </authorList>
    </citation>
    <scope>NUCLEOTIDE SEQUENCE [LARGE SCALE GENOMIC DNA]</scope>
    <source>
        <strain evidence="2 3">SV_7m_r</strain>
    </source>
</reference>
<dbReference type="PANTHER" id="PTHR11647:SF1">
    <property type="entry name" value="COLLAPSIN RESPONSE MEDIATOR PROTEIN"/>
    <property type="match status" value="1"/>
</dbReference>
<dbReference type="EC" id="3.5.1.-" evidence="2"/>
<dbReference type="InterPro" id="IPR032466">
    <property type="entry name" value="Metal_Hydrolase"/>
</dbReference>
<keyword evidence="2" id="KW-0378">Hydrolase</keyword>
<dbReference type="SUPFAM" id="SSF51556">
    <property type="entry name" value="Metallo-dependent hydrolases"/>
    <property type="match status" value="1"/>
</dbReference>
<dbReference type="OrthoDB" id="9775607at2"/>
<keyword evidence="2" id="KW-0808">Transferase</keyword>
<evidence type="ECO:0000259" key="1">
    <source>
        <dbReference type="Pfam" id="PF07969"/>
    </source>
</evidence>
<protein>
    <submittedName>
        <fullName evidence="2">Formyltransferase/hydrolase complex Fhc subunit A</fullName>
        <ecNumber evidence="2">3.5.1.-</ecNumber>
    </submittedName>
</protein>
<proteinExistence type="predicted"/>
<dbReference type="InterPro" id="IPR011059">
    <property type="entry name" value="Metal-dep_hydrolase_composite"/>
</dbReference>